<name>A0ABR4M1E1_9EURO</name>
<protein>
    <submittedName>
        <fullName evidence="1">Uncharacterized protein</fullName>
    </submittedName>
</protein>
<keyword evidence="2" id="KW-1185">Reference proteome</keyword>
<dbReference type="Proteomes" id="UP001610432">
    <property type="component" value="Unassembled WGS sequence"/>
</dbReference>
<sequence length="231" mass="25265">MNTGPSLSMSNLDLLFLLPLLLFANLTYISTAIGRRLLEQTLEARQTQYREIADSTETPDTRQYCPSFRIASLASSSSQVDVLAIVIYPASHSVAIVDMYQTMLVLAGGYIYPAKTRTAGGLDLSPWAGRKLFAWVVLTDVQPPARGAVDMCSATSRPRKTVRFREEGVAPARICEPPSRRALPMAPSTVLERCDSFQRRCERAGNLQQISENKVQGSAELGVRTEIGGGP</sequence>
<dbReference type="GeneID" id="98141222"/>
<gene>
    <name evidence="1" type="ORF">BJX67DRAFT_244235</name>
</gene>
<evidence type="ECO:0000313" key="2">
    <source>
        <dbReference type="Proteomes" id="UP001610432"/>
    </source>
</evidence>
<comment type="caution">
    <text evidence="1">The sequence shown here is derived from an EMBL/GenBank/DDBJ whole genome shotgun (WGS) entry which is preliminary data.</text>
</comment>
<dbReference type="EMBL" id="JBFXLQ010000005">
    <property type="protein sequence ID" value="KAL2870631.1"/>
    <property type="molecule type" value="Genomic_DNA"/>
</dbReference>
<proteinExistence type="predicted"/>
<organism evidence="1 2">
    <name type="scientific">Aspergillus lucknowensis</name>
    <dbReference type="NCBI Taxonomy" id="176173"/>
    <lineage>
        <taxon>Eukaryota</taxon>
        <taxon>Fungi</taxon>
        <taxon>Dikarya</taxon>
        <taxon>Ascomycota</taxon>
        <taxon>Pezizomycotina</taxon>
        <taxon>Eurotiomycetes</taxon>
        <taxon>Eurotiomycetidae</taxon>
        <taxon>Eurotiales</taxon>
        <taxon>Aspergillaceae</taxon>
        <taxon>Aspergillus</taxon>
        <taxon>Aspergillus subgen. Nidulantes</taxon>
    </lineage>
</organism>
<evidence type="ECO:0000313" key="1">
    <source>
        <dbReference type="EMBL" id="KAL2870631.1"/>
    </source>
</evidence>
<dbReference type="RefSeq" id="XP_070889610.1">
    <property type="nucleotide sequence ID" value="XM_071026150.1"/>
</dbReference>
<accession>A0ABR4M1E1</accession>
<reference evidence="1 2" key="1">
    <citation type="submission" date="2024-07" db="EMBL/GenBank/DDBJ databases">
        <title>Section-level genome sequencing and comparative genomics of Aspergillus sections Usti and Cavernicolus.</title>
        <authorList>
            <consortium name="Lawrence Berkeley National Laboratory"/>
            <person name="Nybo J.L."/>
            <person name="Vesth T.C."/>
            <person name="Theobald S."/>
            <person name="Frisvad J.C."/>
            <person name="Larsen T.O."/>
            <person name="Kjaerboelling I."/>
            <person name="Rothschild-Mancinelli K."/>
            <person name="Lyhne E.K."/>
            <person name="Kogle M.E."/>
            <person name="Barry K."/>
            <person name="Clum A."/>
            <person name="Na H."/>
            <person name="Ledsgaard L."/>
            <person name="Lin J."/>
            <person name="Lipzen A."/>
            <person name="Kuo A."/>
            <person name="Riley R."/>
            <person name="Mondo S."/>
            <person name="Labutti K."/>
            <person name="Haridas S."/>
            <person name="Pangalinan J."/>
            <person name="Salamov A.A."/>
            <person name="Simmons B.A."/>
            <person name="Magnuson J.K."/>
            <person name="Chen J."/>
            <person name="Drula E."/>
            <person name="Henrissat B."/>
            <person name="Wiebenga A."/>
            <person name="Lubbers R.J."/>
            <person name="Gomes A.C."/>
            <person name="Macurrencykelacurrency M.R."/>
            <person name="Stajich J."/>
            <person name="Grigoriev I.V."/>
            <person name="Mortensen U.H."/>
            <person name="De Vries R.P."/>
            <person name="Baker S.E."/>
            <person name="Andersen M.R."/>
        </authorList>
    </citation>
    <scope>NUCLEOTIDE SEQUENCE [LARGE SCALE GENOMIC DNA]</scope>
    <source>
        <strain evidence="1 2">CBS 449.75</strain>
    </source>
</reference>